<evidence type="ECO:0000313" key="11">
    <source>
        <dbReference type="EMBL" id="PRH85620.1"/>
    </source>
</evidence>
<evidence type="ECO:0000259" key="10">
    <source>
        <dbReference type="PROSITE" id="PS52029"/>
    </source>
</evidence>
<dbReference type="SUPFAM" id="SSF141523">
    <property type="entry name" value="L,D-transpeptidase catalytic domain-like"/>
    <property type="match status" value="1"/>
</dbReference>
<reference evidence="11 12" key="1">
    <citation type="submission" date="2018-02" db="EMBL/GenBank/DDBJ databases">
        <title>Whole genome sequencing of endophytic bacterium.</title>
        <authorList>
            <person name="Eedara R."/>
            <person name="Podile A.R."/>
        </authorList>
    </citation>
    <scope>NUCLEOTIDE SEQUENCE [LARGE SCALE GENOMIC DNA]</scope>
    <source>
        <strain evidence="11 12">RP1T</strain>
    </source>
</reference>
<dbReference type="InterPro" id="IPR038063">
    <property type="entry name" value="Transpep_catalytic_dom"/>
</dbReference>
<feature type="active site" description="Nucleophile" evidence="9">
    <location>
        <position position="193"/>
    </location>
</feature>
<dbReference type="EMBL" id="PUEJ01000008">
    <property type="protein sequence ID" value="PRH85620.1"/>
    <property type="molecule type" value="Genomic_DNA"/>
</dbReference>
<evidence type="ECO:0000313" key="12">
    <source>
        <dbReference type="Proteomes" id="UP000237682"/>
    </source>
</evidence>
<feature type="active site" description="Proton donor/acceptor" evidence="9">
    <location>
        <position position="177"/>
    </location>
</feature>
<dbReference type="PROSITE" id="PS51257">
    <property type="entry name" value="PROKAR_LIPOPROTEIN"/>
    <property type="match status" value="1"/>
</dbReference>
<dbReference type="GO" id="GO:0018104">
    <property type="term" value="P:peptidoglycan-protein cross-linking"/>
    <property type="evidence" value="ECO:0007669"/>
    <property type="project" value="TreeGrafter"/>
</dbReference>
<dbReference type="Pfam" id="PF03734">
    <property type="entry name" value="YkuD"/>
    <property type="match status" value="1"/>
</dbReference>
<evidence type="ECO:0000256" key="7">
    <source>
        <dbReference type="ARBA" id="ARBA00022984"/>
    </source>
</evidence>
<dbReference type="GO" id="GO:0016757">
    <property type="term" value="F:glycosyltransferase activity"/>
    <property type="evidence" value="ECO:0007669"/>
    <property type="project" value="UniProtKB-KW"/>
</dbReference>
<dbReference type="CDD" id="cd16913">
    <property type="entry name" value="YkuD_like"/>
    <property type="match status" value="1"/>
</dbReference>
<evidence type="ECO:0000256" key="1">
    <source>
        <dbReference type="ARBA" id="ARBA00004752"/>
    </source>
</evidence>
<dbReference type="AlphaFoldDB" id="A0A2S9Q8I1"/>
<gene>
    <name evidence="11" type="ORF">C5L14_21860</name>
</gene>
<name>A0A2S9Q8I1_9HYPH</name>
<dbReference type="Proteomes" id="UP000237682">
    <property type="component" value="Unassembled WGS sequence"/>
</dbReference>
<dbReference type="InterPro" id="IPR005490">
    <property type="entry name" value="LD_TPept_cat_dom"/>
</dbReference>
<keyword evidence="3" id="KW-0328">Glycosyltransferase</keyword>
<keyword evidence="8 9" id="KW-0961">Cell wall biogenesis/degradation</keyword>
<evidence type="ECO:0000256" key="6">
    <source>
        <dbReference type="ARBA" id="ARBA00022960"/>
    </source>
</evidence>
<comment type="similarity">
    <text evidence="2">Belongs to the YkuD family.</text>
</comment>
<comment type="caution">
    <text evidence="11">The sequence shown here is derived from an EMBL/GenBank/DDBJ whole genome shotgun (WGS) entry which is preliminary data.</text>
</comment>
<dbReference type="RefSeq" id="WP_105864179.1">
    <property type="nucleotide sequence ID" value="NZ_PUEJ01000008.1"/>
</dbReference>
<keyword evidence="7 9" id="KW-0573">Peptidoglycan synthesis</keyword>
<evidence type="ECO:0000256" key="4">
    <source>
        <dbReference type="ARBA" id="ARBA00022679"/>
    </source>
</evidence>
<dbReference type="GO" id="GO:0071555">
    <property type="term" value="P:cell wall organization"/>
    <property type="evidence" value="ECO:0007669"/>
    <property type="project" value="UniProtKB-UniRule"/>
</dbReference>
<evidence type="ECO:0000256" key="2">
    <source>
        <dbReference type="ARBA" id="ARBA00005992"/>
    </source>
</evidence>
<dbReference type="GO" id="GO:0005576">
    <property type="term" value="C:extracellular region"/>
    <property type="evidence" value="ECO:0007669"/>
    <property type="project" value="TreeGrafter"/>
</dbReference>
<dbReference type="FunFam" id="2.40.440.10:FF:000002">
    <property type="entry name" value="L,D-transpeptidase ErfK/SrfK"/>
    <property type="match status" value="1"/>
</dbReference>
<keyword evidence="5" id="KW-0378">Hydrolase</keyword>
<dbReference type="GO" id="GO:0008360">
    <property type="term" value="P:regulation of cell shape"/>
    <property type="evidence" value="ECO:0007669"/>
    <property type="project" value="UniProtKB-UniRule"/>
</dbReference>
<proteinExistence type="inferred from homology"/>
<evidence type="ECO:0000256" key="9">
    <source>
        <dbReference type="PROSITE-ProRule" id="PRU01373"/>
    </source>
</evidence>
<dbReference type="PANTHER" id="PTHR30582:SF24">
    <property type="entry name" value="L,D-TRANSPEPTIDASE ERFK_SRFK-RELATED"/>
    <property type="match status" value="1"/>
</dbReference>
<accession>A0A2S9Q8I1</accession>
<feature type="domain" description="L,D-TPase catalytic" evidence="10">
    <location>
        <begin position="81"/>
        <end position="217"/>
    </location>
</feature>
<sequence>MPDLSRRVFVLGAPVLLAGCASSRATVSSLFNRSNDSGFNYREIYAGGTENGHDYPPINLKAIDPKYLRRVVAAPAGEEPGSIIVDPDNRFLYHIHDDGTATRYGVGVGREGFGWSGKATIRRKAEWPRWTPPPKMVKRDPLAAKFAGGMPGGVENPLGARAMYLYQGDRDTLYRLHGTNDPTSIGKSMSSGCIRLLNQDIMALYHNTPVGVRVVVRPSHGGAEAS</sequence>
<dbReference type="PROSITE" id="PS52029">
    <property type="entry name" value="LD_TPASE"/>
    <property type="match status" value="1"/>
</dbReference>
<comment type="pathway">
    <text evidence="1 9">Cell wall biogenesis; peptidoglycan biosynthesis.</text>
</comment>
<protein>
    <submittedName>
        <fullName evidence="11">L,D-transpeptidase</fullName>
    </submittedName>
</protein>
<evidence type="ECO:0000256" key="5">
    <source>
        <dbReference type="ARBA" id="ARBA00022801"/>
    </source>
</evidence>
<evidence type="ECO:0000256" key="8">
    <source>
        <dbReference type="ARBA" id="ARBA00023316"/>
    </source>
</evidence>
<dbReference type="InterPro" id="IPR050979">
    <property type="entry name" value="LD-transpeptidase"/>
</dbReference>
<evidence type="ECO:0000256" key="3">
    <source>
        <dbReference type="ARBA" id="ARBA00022676"/>
    </source>
</evidence>
<organism evidence="11 12">
    <name type="scientific">Labrys okinawensis</name>
    <dbReference type="NCBI Taxonomy" id="346911"/>
    <lineage>
        <taxon>Bacteria</taxon>
        <taxon>Pseudomonadati</taxon>
        <taxon>Pseudomonadota</taxon>
        <taxon>Alphaproteobacteria</taxon>
        <taxon>Hyphomicrobiales</taxon>
        <taxon>Xanthobacteraceae</taxon>
        <taxon>Labrys</taxon>
    </lineage>
</organism>
<dbReference type="PANTHER" id="PTHR30582">
    <property type="entry name" value="L,D-TRANSPEPTIDASE"/>
    <property type="match status" value="1"/>
</dbReference>
<dbReference type="GO" id="GO:0071972">
    <property type="term" value="F:peptidoglycan L,D-transpeptidase activity"/>
    <property type="evidence" value="ECO:0007669"/>
    <property type="project" value="TreeGrafter"/>
</dbReference>
<keyword evidence="12" id="KW-1185">Reference proteome</keyword>
<keyword evidence="4" id="KW-0808">Transferase</keyword>
<keyword evidence="6 9" id="KW-0133">Cell shape</keyword>
<dbReference type="UniPathway" id="UPA00219"/>
<dbReference type="Gene3D" id="2.40.440.10">
    <property type="entry name" value="L,D-transpeptidase catalytic domain-like"/>
    <property type="match status" value="1"/>
</dbReference>
<dbReference type="OrthoDB" id="8402157at2"/>